<comment type="caution">
    <text evidence="3">The sequence shown here is derived from an EMBL/GenBank/DDBJ whole genome shotgun (WGS) entry which is preliminary data.</text>
</comment>
<accession>A0A9K3LUQ6</accession>
<sequence>MLSIAEPSPPVSSSQSKPTENHSITSTAPVPPPALHAFSSMDRTNGSQGEVNLTTCSARDLATALIYHRGKQDAINILQTASKLAKENKTETYEHSLGDDDDTACVSAAGLGDPLLSQPIELSFVTPRLGKYLVQFHQRGLSAVKTTDTKQQFIAESSNISHVLVFPKPEDCKLMTQPHLSQEAKQKKLSGNLVLLQLRKEMVVQSKPVSQLCLALPHDKKTGPTGPNVALQQEHEEEEDPTILWSNIFKHSLVASDKTSFAQIQPGVGFKSFQPDNTSTTSGGMPFVKCYMGVNDGVLYPLEEGLLFYKPPKFVPRSDLVSIACGRGGAGGGMSSSRYVDMVVQLHSTSSPLEFSNIQREENGVLNHYIHKVLIPAMQSDADKSGGDDCDDNNTDEVIEAEVEDATEQDTEEVADRANEDTDDDDDDEEEDEDFAEDESDENGGNDDTSEDEEEDDGDEFEVVQDEFAKELAKEKRKRQEEESATESEDEDDDPKPRASKRLRRKSGVE</sequence>
<proteinExistence type="predicted"/>
<feature type="compositionally biased region" description="Acidic residues" evidence="1">
    <location>
        <begin position="483"/>
        <end position="494"/>
    </location>
</feature>
<evidence type="ECO:0000256" key="1">
    <source>
        <dbReference type="SAM" id="MobiDB-lite"/>
    </source>
</evidence>
<gene>
    <name evidence="3" type="ORF">IV203_031643</name>
</gene>
<feature type="compositionally biased region" description="Acidic residues" evidence="1">
    <location>
        <begin position="403"/>
        <end position="413"/>
    </location>
</feature>
<dbReference type="GO" id="GO:0031491">
    <property type="term" value="F:nucleosome binding"/>
    <property type="evidence" value="ECO:0007669"/>
    <property type="project" value="TreeGrafter"/>
</dbReference>
<dbReference type="PANTHER" id="PTHR45849:SF1">
    <property type="entry name" value="FACT COMPLEX SUBUNIT SSRP1"/>
    <property type="match status" value="1"/>
</dbReference>
<feature type="compositionally biased region" description="Basic residues" evidence="1">
    <location>
        <begin position="498"/>
        <end position="510"/>
    </location>
</feature>
<dbReference type="Pfam" id="PF08512">
    <property type="entry name" value="Rttp106-like_middle"/>
    <property type="match status" value="1"/>
</dbReference>
<protein>
    <submittedName>
        <fullName evidence="3">Histone chaperone Rttp106-like protein</fullName>
    </submittedName>
</protein>
<dbReference type="Proteomes" id="UP000693970">
    <property type="component" value="Unassembled WGS sequence"/>
</dbReference>
<dbReference type="GO" id="GO:0042393">
    <property type="term" value="F:histone binding"/>
    <property type="evidence" value="ECO:0007669"/>
    <property type="project" value="TreeGrafter"/>
</dbReference>
<dbReference type="AlphaFoldDB" id="A0A9K3LUQ6"/>
<feature type="compositionally biased region" description="Acidic residues" evidence="1">
    <location>
        <begin position="421"/>
        <end position="465"/>
    </location>
</feature>
<dbReference type="GO" id="GO:0035101">
    <property type="term" value="C:FACT complex"/>
    <property type="evidence" value="ECO:0007669"/>
    <property type="project" value="TreeGrafter"/>
</dbReference>
<feature type="domain" description="Histone chaperone RTT106/FACT complex subunit SPT16-like middle" evidence="2">
    <location>
        <begin position="285"/>
        <end position="380"/>
    </location>
</feature>
<name>A0A9K3LUQ6_9STRA</name>
<dbReference type="EMBL" id="JAGRRH010000006">
    <property type="protein sequence ID" value="KAG7368900.1"/>
    <property type="molecule type" value="Genomic_DNA"/>
</dbReference>
<dbReference type="InterPro" id="IPR013719">
    <property type="entry name" value="RTT106/SPT16-like_middle_dom"/>
</dbReference>
<feature type="region of interest" description="Disordered" evidence="1">
    <location>
        <begin position="1"/>
        <end position="50"/>
    </location>
</feature>
<dbReference type="SMART" id="SM01287">
    <property type="entry name" value="Rtt106"/>
    <property type="match status" value="1"/>
</dbReference>
<feature type="region of interest" description="Disordered" evidence="1">
    <location>
        <begin position="403"/>
        <end position="510"/>
    </location>
</feature>
<evidence type="ECO:0000313" key="4">
    <source>
        <dbReference type="Proteomes" id="UP000693970"/>
    </source>
</evidence>
<organism evidence="3 4">
    <name type="scientific">Nitzschia inconspicua</name>
    <dbReference type="NCBI Taxonomy" id="303405"/>
    <lineage>
        <taxon>Eukaryota</taxon>
        <taxon>Sar</taxon>
        <taxon>Stramenopiles</taxon>
        <taxon>Ochrophyta</taxon>
        <taxon>Bacillariophyta</taxon>
        <taxon>Bacillariophyceae</taxon>
        <taxon>Bacillariophycidae</taxon>
        <taxon>Bacillariales</taxon>
        <taxon>Bacillariaceae</taxon>
        <taxon>Nitzschia</taxon>
    </lineage>
</organism>
<dbReference type="PANTHER" id="PTHR45849">
    <property type="entry name" value="FACT COMPLEX SUBUNIT SSRP1"/>
    <property type="match status" value="1"/>
</dbReference>
<evidence type="ECO:0000259" key="2">
    <source>
        <dbReference type="SMART" id="SM01287"/>
    </source>
</evidence>
<reference evidence="3" key="2">
    <citation type="submission" date="2021-04" db="EMBL/GenBank/DDBJ databases">
        <authorList>
            <person name="Podell S."/>
        </authorList>
    </citation>
    <scope>NUCLEOTIDE SEQUENCE</scope>
    <source>
        <strain evidence="3">Hildebrandi</strain>
    </source>
</reference>
<feature type="compositionally biased region" description="Basic and acidic residues" evidence="1">
    <location>
        <begin position="467"/>
        <end position="482"/>
    </location>
</feature>
<evidence type="ECO:0000313" key="3">
    <source>
        <dbReference type="EMBL" id="KAG7368900.1"/>
    </source>
</evidence>
<dbReference type="InterPro" id="IPR050454">
    <property type="entry name" value="RTT106/SSRP1_HistChap/FACT"/>
</dbReference>
<feature type="compositionally biased region" description="Polar residues" evidence="1">
    <location>
        <begin position="41"/>
        <end position="50"/>
    </location>
</feature>
<dbReference type="OrthoDB" id="498543at2759"/>
<reference evidence="3" key="1">
    <citation type="journal article" date="2021" name="Sci. Rep.">
        <title>Diploid genomic architecture of Nitzschia inconspicua, an elite biomass production diatom.</title>
        <authorList>
            <person name="Oliver A."/>
            <person name="Podell S."/>
            <person name="Pinowska A."/>
            <person name="Traller J.C."/>
            <person name="Smith S.R."/>
            <person name="McClure R."/>
            <person name="Beliaev A."/>
            <person name="Bohutskyi P."/>
            <person name="Hill E.A."/>
            <person name="Rabines A."/>
            <person name="Zheng H."/>
            <person name="Allen L.Z."/>
            <person name="Kuo A."/>
            <person name="Grigoriev I.V."/>
            <person name="Allen A.E."/>
            <person name="Hazlebeck D."/>
            <person name="Allen E.E."/>
        </authorList>
    </citation>
    <scope>NUCLEOTIDE SEQUENCE</scope>
    <source>
        <strain evidence="3">Hildebrandi</strain>
    </source>
</reference>
<keyword evidence="4" id="KW-1185">Reference proteome</keyword>